<accession>B8GJ55</accession>
<dbReference type="STRING" id="521011.Mpal_0244"/>
<dbReference type="HOGENOM" id="CLU_155671_0_0_2"/>
<dbReference type="AlphaFoldDB" id="B8GJ55"/>
<dbReference type="RefSeq" id="WP_012616947.1">
    <property type="nucleotide sequence ID" value="NC_011832.1"/>
</dbReference>
<feature type="transmembrane region" description="Helical" evidence="1">
    <location>
        <begin position="7"/>
        <end position="25"/>
    </location>
</feature>
<name>B8GJ55_METPE</name>
<feature type="transmembrane region" description="Helical" evidence="1">
    <location>
        <begin position="101"/>
        <end position="123"/>
    </location>
</feature>
<keyword evidence="1" id="KW-1133">Transmembrane helix</keyword>
<feature type="transmembrane region" description="Helical" evidence="1">
    <location>
        <begin position="69"/>
        <end position="89"/>
    </location>
</feature>
<protein>
    <recommendedName>
        <fullName evidence="4">DUF2178 domain-containing protein</fullName>
    </recommendedName>
</protein>
<reference evidence="2 3" key="1">
    <citation type="journal article" date="2015" name="Genome Announc.">
        <title>Complete Genome Sequence of Methanosphaerula palustris E1-9CT, a Hydrogenotrophic Methanogen Isolated from a Minerotrophic Fen Peatland.</title>
        <authorList>
            <person name="Cadillo-Quiroz H."/>
            <person name="Browne P."/>
            <person name="Kyrpides N."/>
            <person name="Woyke T."/>
            <person name="Goodwin L."/>
            <person name="Detter C."/>
            <person name="Yavitt J.B."/>
            <person name="Zinder S.H."/>
        </authorList>
    </citation>
    <scope>NUCLEOTIDE SEQUENCE [LARGE SCALE GENOMIC DNA]</scope>
    <source>
        <strain evidence="3">ATCC BAA-1556 / DSM 19958 / E1-9c</strain>
    </source>
</reference>
<sequence precursor="true">MKQRNLNRLVVGVLMIISGIAALVLNTGETAVGTTLFFAGCAFLAVGIVRHRQYGDDLESDERSRKTGAYGLSYAWLTGLFFMFALFWLDYLNLLRLGTQGALALSIVVLALSGRLYQVYLFWRGDVE</sequence>
<proteinExistence type="predicted"/>
<keyword evidence="1" id="KW-0472">Membrane</keyword>
<gene>
    <name evidence="2" type="ordered locus">Mpal_0244</name>
</gene>
<dbReference type="Proteomes" id="UP000002457">
    <property type="component" value="Chromosome"/>
</dbReference>
<keyword evidence="1" id="KW-0812">Transmembrane</keyword>
<evidence type="ECO:0008006" key="4">
    <source>
        <dbReference type="Google" id="ProtNLM"/>
    </source>
</evidence>
<evidence type="ECO:0000256" key="1">
    <source>
        <dbReference type="SAM" id="Phobius"/>
    </source>
</evidence>
<dbReference type="KEGG" id="mpl:Mpal_0244"/>
<dbReference type="eggNOG" id="arCOG05110">
    <property type="taxonomic scope" value="Archaea"/>
</dbReference>
<keyword evidence="3" id="KW-1185">Reference proteome</keyword>
<evidence type="ECO:0000313" key="2">
    <source>
        <dbReference type="EMBL" id="ACL15628.1"/>
    </source>
</evidence>
<dbReference type="GeneID" id="7270630"/>
<evidence type="ECO:0000313" key="3">
    <source>
        <dbReference type="Proteomes" id="UP000002457"/>
    </source>
</evidence>
<dbReference type="OrthoDB" id="112348at2157"/>
<dbReference type="EMBL" id="CP001338">
    <property type="protein sequence ID" value="ACL15628.1"/>
    <property type="molecule type" value="Genomic_DNA"/>
</dbReference>
<feature type="transmembrane region" description="Helical" evidence="1">
    <location>
        <begin position="31"/>
        <end position="49"/>
    </location>
</feature>
<organism evidence="2 3">
    <name type="scientific">Methanosphaerula palustris (strain ATCC BAA-1556 / DSM 19958 / E1-9c)</name>
    <dbReference type="NCBI Taxonomy" id="521011"/>
    <lineage>
        <taxon>Archaea</taxon>
        <taxon>Methanobacteriati</taxon>
        <taxon>Methanobacteriota</taxon>
        <taxon>Stenosarchaea group</taxon>
        <taxon>Methanomicrobia</taxon>
        <taxon>Methanomicrobiales</taxon>
        <taxon>Methanoregulaceae</taxon>
        <taxon>Methanosphaerula</taxon>
    </lineage>
</organism>